<dbReference type="EMBL" id="JBFMIA010000002">
    <property type="protein sequence ID" value="MEW9500798.1"/>
    <property type="molecule type" value="Genomic_DNA"/>
</dbReference>
<protein>
    <submittedName>
        <fullName evidence="3">Glycosyltransferase family 4 protein</fullName>
    </submittedName>
</protein>
<dbReference type="PANTHER" id="PTHR12526:SF622">
    <property type="entry name" value="GLYCOSYLTRANSFERASE (GROUP I)"/>
    <property type="match status" value="1"/>
</dbReference>
<evidence type="ECO:0000313" key="3">
    <source>
        <dbReference type="EMBL" id="MEW9500798.1"/>
    </source>
</evidence>
<dbReference type="CDD" id="cd03794">
    <property type="entry name" value="GT4_WbuB-like"/>
    <property type="match status" value="1"/>
</dbReference>
<feature type="domain" description="Glucosyltransferase 3-like C-terminal" evidence="2">
    <location>
        <begin position="282"/>
        <end position="382"/>
    </location>
</feature>
<sequence length="410" mass="47521">MNLWIFNHYAAGPNSYGVTRHFDLAKYLVKKGHKVTIFASSFNHWRKEESKDYSRNEFYKIETYDGVRFVWFKTSPYKSNSLSRIKNIFSFYFVLKKFNYKILNEKPDYILGSILHHLSGWFAFKIANKFKAKFIFEERDLWPQTLIDLGKVSKWNPIVKILDIYESFMYKKAFKIIVLFDKADQYVMSKGIDPNKIIYLPNGTDISRFTNIEKFGEVNDISTRLEGKLVIGYVGSHSLANNLDRIIKLAQILKTDKRYVFLFVGEGTYKDEVISSVKDMSLNNCIFLPAVNKEKIPSILNHCDFGIISLKDSPVYNYGFSLNKLYDYLAAKLPVIIDTSVKNNVINSNDLGISSNNLVDLANMLSNLTKEEIDVMKKNASKYVLDNHNWELLADKFESEIFLKGNEINV</sequence>
<dbReference type="Pfam" id="PF26337">
    <property type="entry name" value="Gtf3_C"/>
    <property type="match status" value="1"/>
</dbReference>
<organism evidence="3 4">
    <name type="scientific">Jeotgalibacillus marinus</name>
    <dbReference type="NCBI Taxonomy" id="86667"/>
    <lineage>
        <taxon>Bacteria</taxon>
        <taxon>Bacillati</taxon>
        <taxon>Bacillota</taxon>
        <taxon>Bacilli</taxon>
        <taxon>Bacillales</taxon>
        <taxon>Caryophanaceae</taxon>
        <taxon>Jeotgalibacillus</taxon>
    </lineage>
</organism>
<comment type="caution">
    <text evidence="3">The sequence shown here is derived from an EMBL/GenBank/DDBJ whole genome shotgun (WGS) entry which is preliminary data.</text>
</comment>
<name>A0ABV3Q1V4_9BACL</name>
<reference evidence="3 4" key="1">
    <citation type="journal article" date="1979" name="Int. J. Syst. Evol. Microbiol.">
        <title>Bacillus globisporus subsp. marinus subsp. nov.</title>
        <authorList>
            <person name="Liu H."/>
        </authorList>
    </citation>
    <scope>NUCLEOTIDE SEQUENCE [LARGE SCALE GENOMIC DNA]</scope>
    <source>
        <strain evidence="3 4">DSM 1297</strain>
    </source>
</reference>
<dbReference type="InterPro" id="IPR058592">
    <property type="entry name" value="Gtf3_C"/>
</dbReference>
<dbReference type="RefSeq" id="WP_367778149.1">
    <property type="nucleotide sequence ID" value="NZ_JBFMIA010000002.1"/>
</dbReference>
<dbReference type="Gene3D" id="3.40.50.2000">
    <property type="entry name" value="Glycogen Phosphorylase B"/>
    <property type="match status" value="2"/>
</dbReference>
<dbReference type="Proteomes" id="UP001556040">
    <property type="component" value="Unassembled WGS sequence"/>
</dbReference>
<evidence type="ECO:0000259" key="2">
    <source>
        <dbReference type="Pfam" id="PF26337"/>
    </source>
</evidence>
<proteinExistence type="predicted"/>
<evidence type="ECO:0000313" key="4">
    <source>
        <dbReference type="Proteomes" id="UP001556040"/>
    </source>
</evidence>
<keyword evidence="4" id="KW-1185">Reference proteome</keyword>
<dbReference type="SUPFAM" id="SSF53756">
    <property type="entry name" value="UDP-Glycosyltransferase/glycogen phosphorylase"/>
    <property type="match status" value="1"/>
</dbReference>
<dbReference type="Pfam" id="PF13439">
    <property type="entry name" value="Glyco_transf_4"/>
    <property type="match status" value="1"/>
</dbReference>
<evidence type="ECO:0000259" key="1">
    <source>
        <dbReference type="Pfam" id="PF13439"/>
    </source>
</evidence>
<accession>A0ABV3Q1V4</accession>
<dbReference type="PANTHER" id="PTHR12526">
    <property type="entry name" value="GLYCOSYLTRANSFERASE"/>
    <property type="match status" value="1"/>
</dbReference>
<feature type="domain" description="Glycosyltransferase subfamily 4-like N-terminal" evidence="1">
    <location>
        <begin position="22"/>
        <end position="208"/>
    </location>
</feature>
<gene>
    <name evidence="3" type="ORF">AB1471_03165</name>
</gene>
<dbReference type="InterPro" id="IPR028098">
    <property type="entry name" value="Glyco_trans_4-like_N"/>
</dbReference>